<dbReference type="AlphaFoldDB" id="A0AAE3K6R0"/>
<evidence type="ECO:0000313" key="3">
    <source>
        <dbReference type="Proteomes" id="UP001203207"/>
    </source>
</evidence>
<evidence type="ECO:0000256" key="1">
    <source>
        <dbReference type="ARBA" id="ARBA00007958"/>
    </source>
</evidence>
<keyword evidence="2" id="KW-0378">Hydrolase</keyword>
<dbReference type="GO" id="GO:0008967">
    <property type="term" value="F:phosphoglycolate phosphatase activity"/>
    <property type="evidence" value="ECO:0007669"/>
    <property type="project" value="TreeGrafter"/>
</dbReference>
<dbReference type="InterPro" id="IPR036412">
    <property type="entry name" value="HAD-like_sf"/>
</dbReference>
<accession>A0AAE3K6R0</accession>
<dbReference type="EMBL" id="JAKRVX010000001">
    <property type="protein sequence ID" value="MCL9815487.1"/>
    <property type="molecule type" value="Genomic_DNA"/>
</dbReference>
<dbReference type="GO" id="GO:0006281">
    <property type="term" value="P:DNA repair"/>
    <property type="evidence" value="ECO:0007669"/>
    <property type="project" value="TreeGrafter"/>
</dbReference>
<organism evidence="2 3">
    <name type="scientific">Natronocalculus amylovorans</name>
    <dbReference type="NCBI Taxonomy" id="2917812"/>
    <lineage>
        <taxon>Archaea</taxon>
        <taxon>Methanobacteriati</taxon>
        <taxon>Methanobacteriota</taxon>
        <taxon>Stenosarchaea group</taxon>
        <taxon>Halobacteria</taxon>
        <taxon>Halobacteriales</taxon>
        <taxon>Haloferacaceae</taxon>
        <taxon>Natronocalculus</taxon>
    </lineage>
</organism>
<dbReference type="NCBIfam" id="TIGR01549">
    <property type="entry name" value="HAD-SF-IA-v1"/>
    <property type="match status" value="1"/>
</dbReference>
<dbReference type="SFLD" id="SFLDS00003">
    <property type="entry name" value="Haloacid_Dehalogenase"/>
    <property type="match status" value="1"/>
</dbReference>
<reference evidence="2" key="1">
    <citation type="journal article" date="2022" name="Syst. Appl. Microbiol.">
        <title>Natronocalculus amylovorans gen. nov., sp. nov., and Natranaeroarchaeum aerophilus sp. nov., dominant culturable amylolytic natronoarchaea from hypersaline soda lakes in southwestern Siberia.</title>
        <authorList>
            <person name="Sorokin D.Y."/>
            <person name="Elcheninov A.G."/>
            <person name="Khizhniak T.V."/>
            <person name="Koenen M."/>
            <person name="Bale N.J."/>
            <person name="Damste J.S.S."/>
            <person name="Kublanov I.V."/>
        </authorList>
    </citation>
    <scope>NUCLEOTIDE SEQUENCE</scope>
    <source>
        <strain evidence="2">AArc-St2</strain>
    </source>
</reference>
<dbReference type="SFLD" id="SFLDG01129">
    <property type="entry name" value="C1.5:_HAD__Beta-PGM__Phosphata"/>
    <property type="match status" value="1"/>
</dbReference>
<dbReference type="RefSeq" id="WP_250582285.1">
    <property type="nucleotide sequence ID" value="NZ_JAKRVX010000001.1"/>
</dbReference>
<comment type="similarity">
    <text evidence="1">Belongs to the HAD-like hydrolase superfamily.</text>
</comment>
<dbReference type="Proteomes" id="UP001203207">
    <property type="component" value="Unassembled WGS sequence"/>
</dbReference>
<comment type="caution">
    <text evidence="2">The sequence shown here is derived from an EMBL/GenBank/DDBJ whole genome shotgun (WGS) entry which is preliminary data.</text>
</comment>
<evidence type="ECO:0000313" key="2">
    <source>
        <dbReference type="EMBL" id="MCL9815487.1"/>
    </source>
</evidence>
<dbReference type="PANTHER" id="PTHR43434">
    <property type="entry name" value="PHOSPHOGLYCOLATE PHOSPHATASE"/>
    <property type="match status" value="1"/>
</dbReference>
<gene>
    <name evidence="2" type="ORF">AArcSt2_00865</name>
</gene>
<dbReference type="InterPro" id="IPR006439">
    <property type="entry name" value="HAD-SF_hydro_IA"/>
</dbReference>
<proteinExistence type="inferred from homology"/>
<dbReference type="Pfam" id="PF00702">
    <property type="entry name" value="Hydrolase"/>
    <property type="match status" value="1"/>
</dbReference>
<sequence length="232" mass="25727">MTTTTTTNDQNRHTDVLLFDMDGVILKGWGTDASVHTEALSETLEMYDITPEPSVWSALDTYEYTETFISACETIGVDPAKFYADREVQSATRAINRLKAGERGLYTDAKALEALADEYTLGLVSNNYDPTVTFVVDHFGIDVFSFVRGRDTGVEGFTRRKPEPDYLLEGLSALDAESGFYIGDRETDIIAGKRAGLEPIFIRRSHNRSLSLSVEPAYEITSLSELLSIISP</sequence>
<dbReference type="InterPro" id="IPR050155">
    <property type="entry name" value="HAD-like_hydrolase_sf"/>
</dbReference>
<dbReference type="PANTHER" id="PTHR43434:SF1">
    <property type="entry name" value="PHOSPHOGLYCOLATE PHOSPHATASE"/>
    <property type="match status" value="1"/>
</dbReference>
<reference evidence="2" key="2">
    <citation type="submission" date="2022-02" db="EMBL/GenBank/DDBJ databases">
        <authorList>
            <person name="Elcheninov A.G."/>
            <person name="Sorokin D.Y."/>
            <person name="Kublanov I.V."/>
        </authorList>
    </citation>
    <scope>NUCLEOTIDE SEQUENCE</scope>
    <source>
        <strain evidence="2">AArc-St2</strain>
    </source>
</reference>
<dbReference type="InterPro" id="IPR023214">
    <property type="entry name" value="HAD_sf"/>
</dbReference>
<keyword evidence="3" id="KW-1185">Reference proteome</keyword>
<name>A0AAE3K6R0_9EURY</name>
<dbReference type="SUPFAM" id="SSF56784">
    <property type="entry name" value="HAD-like"/>
    <property type="match status" value="1"/>
</dbReference>
<dbReference type="Gene3D" id="3.40.50.1000">
    <property type="entry name" value="HAD superfamily/HAD-like"/>
    <property type="match status" value="1"/>
</dbReference>
<protein>
    <submittedName>
        <fullName evidence="2">HAD-IA family hydrolase</fullName>
    </submittedName>
</protein>